<organism evidence="2 3">
    <name type="scientific">Pseudoxanthomonas winnipegensis</name>
    <dbReference type="NCBI Taxonomy" id="2480810"/>
    <lineage>
        <taxon>Bacteria</taxon>
        <taxon>Pseudomonadati</taxon>
        <taxon>Pseudomonadota</taxon>
        <taxon>Gammaproteobacteria</taxon>
        <taxon>Lysobacterales</taxon>
        <taxon>Lysobacteraceae</taxon>
        <taxon>Pseudoxanthomonas</taxon>
    </lineage>
</organism>
<dbReference type="InterPro" id="IPR003347">
    <property type="entry name" value="JmjC_dom"/>
</dbReference>
<dbReference type="SMART" id="SM00558">
    <property type="entry name" value="JmjC"/>
    <property type="match status" value="1"/>
</dbReference>
<evidence type="ECO:0000259" key="1">
    <source>
        <dbReference type="PROSITE" id="PS51184"/>
    </source>
</evidence>
<gene>
    <name evidence="2" type="ORF">EA661_09250</name>
</gene>
<dbReference type="Gene3D" id="2.60.120.10">
    <property type="entry name" value="Jelly Rolls"/>
    <property type="match status" value="1"/>
</dbReference>
<evidence type="ECO:0000313" key="2">
    <source>
        <dbReference type="EMBL" id="TAA29726.1"/>
    </source>
</evidence>
<dbReference type="InterPro" id="IPR014710">
    <property type="entry name" value="RmlC-like_jellyroll"/>
</dbReference>
<dbReference type="PROSITE" id="PS51184">
    <property type="entry name" value="JMJC"/>
    <property type="match status" value="1"/>
</dbReference>
<dbReference type="PANTHER" id="PTHR12461:SF105">
    <property type="entry name" value="HYPOXIA-INDUCIBLE FACTOR 1-ALPHA INHIBITOR"/>
    <property type="match status" value="1"/>
</dbReference>
<sequence length="333" mass="36076">MSSAIEEVRDAGAVDPAMLVERGTPLVLRGLCAHWPMVQAARRSDTEFAKLLAAHDSGAAVDTLLMPPEANGLVGYDATLEGFNYQHFKVSVTDVLTRLAQYSRREGPVHGVALQSAPIAGCLPGLLADHAIQGLPATIAPRLWLGNRVTTPAHFDAFHNIAVVVCGRRRFSVFAPEQVRNLYIGPLDFAPTGAAISLADLDDDTAQFPRLAQAREHAFVAELAPGDALYLPPLWWHHVASLERLNALVNFWWQPTLADGRAPSPGIVALLHARLAFAGLPTHERQAWRALLEHYVFGEEDPAAHIPEARRGVLGALDAQALAALRQRIANSL</sequence>
<dbReference type="AlphaFoldDB" id="A0A4Q8LJF9"/>
<proteinExistence type="predicted"/>
<protein>
    <submittedName>
        <fullName evidence="2">Cupin-like domain-containing protein</fullName>
    </submittedName>
</protein>
<dbReference type="RefSeq" id="WP_130518004.1">
    <property type="nucleotide sequence ID" value="NZ_SHMA01000002.1"/>
</dbReference>
<dbReference type="InterPro" id="IPR041667">
    <property type="entry name" value="Cupin_8"/>
</dbReference>
<dbReference type="EMBL" id="SHMB01000003">
    <property type="protein sequence ID" value="TAA29726.1"/>
    <property type="molecule type" value="Genomic_DNA"/>
</dbReference>
<dbReference type="Pfam" id="PF13621">
    <property type="entry name" value="Cupin_8"/>
    <property type="match status" value="1"/>
</dbReference>
<dbReference type="PANTHER" id="PTHR12461">
    <property type="entry name" value="HYPOXIA-INDUCIBLE FACTOR 1 ALPHA INHIBITOR-RELATED"/>
    <property type="match status" value="1"/>
</dbReference>
<dbReference type="SUPFAM" id="SSF51197">
    <property type="entry name" value="Clavaminate synthase-like"/>
    <property type="match status" value="1"/>
</dbReference>
<accession>A0A4Q8LJF9</accession>
<feature type="domain" description="JmjC" evidence="1">
    <location>
        <begin position="101"/>
        <end position="268"/>
    </location>
</feature>
<evidence type="ECO:0000313" key="3">
    <source>
        <dbReference type="Proteomes" id="UP000291286"/>
    </source>
</evidence>
<name>A0A4Q8LJF9_9GAMM</name>
<comment type="caution">
    <text evidence="2">The sequence shown here is derived from an EMBL/GenBank/DDBJ whole genome shotgun (WGS) entry which is preliminary data.</text>
</comment>
<dbReference type="Proteomes" id="UP000291286">
    <property type="component" value="Unassembled WGS sequence"/>
</dbReference>
<reference evidence="2 3" key="1">
    <citation type="submission" date="2019-02" db="EMBL/GenBank/DDBJ databases">
        <title>WGS of Pseudoxanthomonas species novum from clinical isolates.</title>
        <authorList>
            <person name="Bernier A.-M."/>
            <person name="Bernard K."/>
            <person name="Vachon A."/>
        </authorList>
    </citation>
    <scope>NUCLEOTIDE SEQUENCE [LARGE SCALE GENOMIC DNA]</scope>
    <source>
        <strain evidence="2 3">NML171202</strain>
    </source>
</reference>